<organism evidence="1 2">
    <name type="scientific">Apiospora phragmitis</name>
    <dbReference type="NCBI Taxonomy" id="2905665"/>
    <lineage>
        <taxon>Eukaryota</taxon>
        <taxon>Fungi</taxon>
        <taxon>Dikarya</taxon>
        <taxon>Ascomycota</taxon>
        <taxon>Pezizomycotina</taxon>
        <taxon>Sordariomycetes</taxon>
        <taxon>Xylariomycetidae</taxon>
        <taxon>Amphisphaeriales</taxon>
        <taxon>Apiosporaceae</taxon>
        <taxon>Apiospora</taxon>
    </lineage>
</organism>
<keyword evidence="2" id="KW-1185">Reference proteome</keyword>
<protein>
    <submittedName>
        <fullName evidence="1">Uncharacterized protein</fullName>
    </submittedName>
</protein>
<evidence type="ECO:0000313" key="2">
    <source>
        <dbReference type="Proteomes" id="UP001480595"/>
    </source>
</evidence>
<dbReference type="RefSeq" id="XP_066707895.1">
    <property type="nucleotide sequence ID" value="XM_066866219.1"/>
</dbReference>
<gene>
    <name evidence="1" type="ORF">PG994_014810</name>
</gene>
<sequence>MCPGPERVLYPLIFIGKVVIGKIIFGKVVFGNVVKIVFQDDVEVDYIAPTTRRIVPQDIQRISPASPVRSPKPHSRQMQDSEGAAVQLAEDLLKFILPNSEASEIQSMHLRPIHFLNGDVQGEIPLIRIAARPLVTKRGRVDTNGVELIS</sequence>
<dbReference type="EMBL" id="JAQQWL010000016">
    <property type="protein sequence ID" value="KAK8038043.1"/>
    <property type="molecule type" value="Genomic_DNA"/>
</dbReference>
<dbReference type="GeneID" id="92099282"/>
<comment type="caution">
    <text evidence="1">The sequence shown here is derived from an EMBL/GenBank/DDBJ whole genome shotgun (WGS) entry which is preliminary data.</text>
</comment>
<accession>A0ABR1SWX2</accession>
<name>A0ABR1SWX2_9PEZI</name>
<proteinExistence type="predicted"/>
<evidence type="ECO:0000313" key="1">
    <source>
        <dbReference type="EMBL" id="KAK8038043.1"/>
    </source>
</evidence>
<reference evidence="1 2" key="1">
    <citation type="submission" date="2023-01" db="EMBL/GenBank/DDBJ databases">
        <title>Analysis of 21 Apiospora genomes using comparative genomics revels a genus with tremendous synthesis potential of carbohydrate active enzymes and secondary metabolites.</title>
        <authorList>
            <person name="Sorensen T."/>
        </authorList>
    </citation>
    <scope>NUCLEOTIDE SEQUENCE [LARGE SCALE GENOMIC DNA]</scope>
    <source>
        <strain evidence="1 2">CBS 135458</strain>
    </source>
</reference>
<dbReference type="Proteomes" id="UP001480595">
    <property type="component" value="Unassembled WGS sequence"/>
</dbReference>